<evidence type="ECO:0000313" key="9">
    <source>
        <dbReference type="Proteomes" id="UP000247746"/>
    </source>
</evidence>
<dbReference type="OrthoDB" id="8550022at2"/>
<gene>
    <name evidence="8" type="ORF">DFP82_101241</name>
</gene>
<dbReference type="RefSeq" id="WP_110921897.1">
    <property type="nucleotide sequence ID" value="NZ_QJSU01000001.1"/>
</dbReference>
<dbReference type="Pfam" id="PF13627">
    <property type="entry name" value="LptM_cons"/>
    <property type="match status" value="1"/>
</dbReference>
<accession>A0A2V4VPR7</accession>
<comment type="subcellular location">
    <subcellularLocation>
        <location evidence="1">Cell outer membrane</location>
        <topology evidence="1">Lipid-anchor</topology>
    </subcellularLocation>
</comment>
<feature type="region of interest" description="Disordered" evidence="7">
    <location>
        <begin position="59"/>
        <end position="80"/>
    </location>
</feature>
<dbReference type="GO" id="GO:0009279">
    <property type="term" value="C:cell outer membrane"/>
    <property type="evidence" value="ECO:0007669"/>
    <property type="project" value="UniProtKB-SubCell"/>
</dbReference>
<evidence type="ECO:0000256" key="7">
    <source>
        <dbReference type="SAM" id="MobiDB-lite"/>
    </source>
</evidence>
<sequence length="99" mass="10425">MLTIRRVSNTECNSHLSINASRRAVSALIIGSAVMLGLTGCGQKGDLYLADSNSSKAAGSEMLSNAGESNNAASASNDEQNARYLEQVLSDVNEDPNDY</sequence>
<evidence type="ECO:0000256" key="2">
    <source>
        <dbReference type="ARBA" id="ARBA00022729"/>
    </source>
</evidence>
<comment type="caution">
    <text evidence="8">The sequence shown here is derived from an EMBL/GenBank/DDBJ whole genome shotgun (WGS) entry which is preliminary data.</text>
</comment>
<keyword evidence="2" id="KW-0732">Signal</keyword>
<proteinExistence type="predicted"/>
<dbReference type="NCBIfam" id="NF047847">
    <property type="entry name" value="SS_mature_LptM"/>
    <property type="match status" value="1"/>
</dbReference>
<evidence type="ECO:0000256" key="3">
    <source>
        <dbReference type="ARBA" id="ARBA00023136"/>
    </source>
</evidence>
<evidence type="ECO:0000313" key="8">
    <source>
        <dbReference type="EMBL" id="PYE40925.1"/>
    </source>
</evidence>
<keyword evidence="6 8" id="KW-0449">Lipoprotein</keyword>
<evidence type="ECO:0000256" key="6">
    <source>
        <dbReference type="ARBA" id="ARBA00023288"/>
    </source>
</evidence>
<organism evidence="8 9">
    <name type="scientific">Psychrobacter fozii</name>
    <dbReference type="NCBI Taxonomy" id="198480"/>
    <lineage>
        <taxon>Bacteria</taxon>
        <taxon>Pseudomonadati</taxon>
        <taxon>Pseudomonadota</taxon>
        <taxon>Gammaproteobacteria</taxon>
        <taxon>Moraxellales</taxon>
        <taxon>Moraxellaceae</taxon>
        <taxon>Psychrobacter</taxon>
    </lineage>
</organism>
<dbReference type="Proteomes" id="UP000247746">
    <property type="component" value="Unassembled WGS sequence"/>
</dbReference>
<keyword evidence="3" id="KW-0472">Membrane</keyword>
<dbReference type="AlphaFoldDB" id="A0A2V4VPR7"/>
<dbReference type="EMBL" id="QJSU01000001">
    <property type="protein sequence ID" value="PYE40925.1"/>
    <property type="molecule type" value="Genomic_DNA"/>
</dbReference>
<evidence type="ECO:0000256" key="5">
    <source>
        <dbReference type="ARBA" id="ARBA00023237"/>
    </source>
</evidence>
<evidence type="ECO:0000256" key="4">
    <source>
        <dbReference type="ARBA" id="ARBA00023139"/>
    </source>
</evidence>
<feature type="compositionally biased region" description="Low complexity" evidence="7">
    <location>
        <begin position="64"/>
        <end position="77"/>
    </location>
</feature>
<name>A0A2V4VPR7_9GAMM</name>
<keyword evidence="9" id="KW-1185">Reference proteome</keyword>
<keyword evidence="5" id="KW-0998">Cell outer membrane</keyword>
<dbReference type="InterPro" id="IPR032831">
    <property type="entry name" value="LptM_cons"/>
</dbReference>
<reference evidence="8 9" key="1">
    <citation type="submission" date="2018-06" db="EMBL/GenBank/DDBJ databases">
        <title>Genomic Encyclopedia of Type Strains, Phase III (KMG-III): the genomes of soil and plant-associated and newly described type strains.</title>
        <authorList>
            <person name="Whitman W."/>
        </authorList>
    </citation>
    <scope>NUCLEOTIDE SEQUENCE [LARGE SCALE GENOMIC DNA]</scope>
    <source>
        <strain evidence="8 9">CECT 5889</strain>
    </source>
</reference>
<protein>
    <submittedName>
        <fullName evidence="8">Putative lipoprotein</fullName>
    </submittedName>
</protein>
<keyword evidence="4" id="KW-0564">Palmitate</keyword>
<evidence type="ECO:0000256" key="1">
    <source>
        <dbReference type="ARBA" id="ARBA00004459"/>
    </source>
</evidence>